<keyword evidence="2" id="KW-0479">Metal-binding</keyword>
<dbReference type="EMBL" id="LR792008">
    <property type="protein sequence ID" value="CAB3267870.1"/>
    <property type="molecule type" value="mRNA"/>
</dbReference>
<evidence type="ECO:0000256" key="3">
    <source>
        <dbReference type="ARBA" id="ARBA00022737"/>
    </source>
</evidence>
<feature type="region of interest" description="Disordered" evidence="8">
    <location>
        <begin position="159"/>
        <end position="405"/>
    </location>
</feature>
<dbReference type="PANTHER" id="PTHR13555:SF25">
    <property type="entry name" value="ZINC FINGER C2HC DOMAIN-CONTAINING PROTEIN 1A"/>
    <property type="match status" value="1"/>
</dbReference>
<evidence type="ECO:0000256" key="5">
    <source>
        <dbReference type="ARBA" id="ARBA00022833"/>
    </source>
</evidence>
<dbReference type="GO" id="GO:0008270">
    <property type="term" value="F:zinc ion binding"/>
    <property type="evidence" value="ECO:0007669"/>
    <property type="project" value="UniProtKB-KW"/>
</dbReference>
<accession>A0A6F9DXY4</accession>
<name>A0A6F9DXY4_9ASCI</name>
<feature type="compositionally biased region" description="Polar residues" evidence="8">
    <location>
        <begin position="227"/>
        <end position="237"/>
    </location>
</feature>
<dbReference type="PROSITE" id="PS52027">
    <property type="entry name" value="ZF_C2HC_C3H"/>
    <property type="match status" value="2"/>
</dbReference>
<feature type="region of interest" description="Disordered" evidence="8">
    <location>
        <begin position="54"/>
        <end position="94"/>
    </location>
</feature>
<gene>
    <name evidence="10" type="primary">Zc2hc1a</name>
</gene>
<reference evidence="10" key="1">
    <citation type="submission" date="2020-04" db="EMBL/GenBank/DDBJ databases">
        <authorList>
            <person name="Neveu A P."/>
        </authorList>
    </citation>
    <scope>NUCLEOTIDE SEQUENCE</scope>
    <source>
        <tissue evidence="10">Whole embryo</tissue>
    </source>
</reference>
<keyword evidence="5" id="KW-0862">Zinc</keyword>
<evidence type="ECO:0000256" key="8">
    <source>
        <dbReference type="SAM" id="MobiDB-lite"/>
    </source>
</evidence>
<evidence type="ECO:0000256" key="7">
    <source>
        <dbReference type="PROSITE-ProRule" id="PRU01371"/>
    </source>
</evidence>
<evidence type="ECO:0000259" key="9">
    <source>
        <dbReference type="PROSITE" id="PS52027"/>
    </source>
</evidence>
<evidence type="ECO:0000313" key="10">
    <source>
        <dbReference type="EMBL" id="CAB3267870.1"/>
    </source>
</evidence>
<feature type="compositionally biased region" description="Polar residues" evidence="8">
    <location>
        <begin position="162"/>
        <end position="172"/>
    </location>
</feature>
<evidence type="ECO:0000256" key="6">
    <source>
        <dbReference type="ARBA" id="ARBA00041098"/>
    </source>
</evidence>
<dbReference type="Pfam" id="PF13913">
    <property type="entry name" value="zf-C2HC_2"/>
    <property type="match status" value="2"/>
</dbReference>
<comment type="similarity">
    <text evidence="1">Belongs to the ZC2HC1 family.</text>
</comment>
<dbReference type="InterPro" id="IPR026319">
    <property type="entry name" value="ZC2HC1A/B-like"/>
</dbReference>
<feature type="compositionally biased region" description="Polar residues" evidence="8">
    <location>
        <begin position="358"/>
        <end position="380"/>
    </location>
</feature>
<dbReference type="PANTHER" id="PTHR13555">
    <property type="entry name" value="C2H2 ZINC FINGER CGI-62-RELATED"/>
    <property type="match status" value="1"/>
</dbReference>
<feature type="compositionally biased region" description="Low complexity" evidence="8">
    <location>
        <begin position="388"/>
        <end position="402"/>
    </location>
</feature>
<keyword evidence="4 7" id="KW-0863">Zinc-finger</keyword>
<evidence type="ECO:0000256" key="1">
    <source>
        <dbReference type="ARBA" id="ARBA00010843"/>
    </source>
</evidence>
<proteinExistence type="evidence at transcript level"/>
<protein>
    <recommendedName>
        <fullName evidence="6">Zinc finger C2HC domain-containing protein 1A</fullName>
    </recommendedName>
</protein>
<organism evidence="10">
    <name type="scientific">Phallusia mammillata</name>
    <dbReference type="NCBI Taxonomy" id="59560"/>
    <lineage>
        <taxon>Eukaryota</taxon>
        <taxon>Metazoa</taxon>
        <taxon>Chordata</taxon>
        <taxon>Tunicata</taxon>
        <taxon>Ascidiacea</taxon>
        <taxon>Phlebobranchia</taxon>
        <taxon>Ascidiidae</taxon>
        <taxon>Phallusia</taxon>
    </lineage>
</organism>
<sequence>MDFGEDDYGEENMPIGHRVSCQYCRRKFAPESVARHSKICEKTHVKRPVFNSSKQRDVTCTPGVQIKPSKSQPAKKTQRNALPAQGNKQSWKQKHEDFINTIRTAREATAAIKEGRKPPPHVASAPNPDYVQCPHCSRRFNNSAAERHIVFCAEQAKRLTNKKSSPVGASTQAAARAAARVKYKPPSLKPSTGPRRSDGVESRSAPARVTRARMEQSPNKYKFTGKYDSNQYSSPSFANGFGKPPSGTGSSKKTHRDWDASIEPSSYKPAARSKTGLKPANGSVSEDDLYLKRNSPQPKTNKPLVRKVAGKGDMRLTAQGAQSRHMRPRHEWSSDSIHSDSDSDNGGYSTKAYRELNRNLQSPHSSSKRYQPGSKTSKITVHQPKDFPTYTRRSPTTRSPVTNGDVYDWLPSSQNNAYGGSNTPSPSQSSRFCHECGARYPIANAKFCCECGIRRIMVT</sequence>
<dbReference type="InterPro" id="IPR049899">
    <property type="entry name" value="Znf_C2HC_C3H"/>
</dbReference>
<keyword evidence="3" id="KW-0677">Repeat</keyword>
<dbReference type="AlphaFoldDB" id="A0A6F9DXY4"/>
<evidence type="ECO:0000256" key="4">
    <source>
        <dbReference type="ARBA" id="ARBA00022771"/>
    </source>
</evidence>
<feature type="domain" description="C2HC/C3H-type" evidence="9">
    <location>
        <begin position="17"/>
        <end position="46"/>
    </location>
</feature>
<feature type="domain" description="C2HC/C3H-type" evidence="9">
    <location>
        <begin position="129"/>
        <end position="158"/>
    </location>
</feature>
<evidence type="ECO:0000256" key="2">
    <source>
        <dbReference type="ARBA" id="ARBA00022723"/>
    </source>
</evidence>
<feature type="compositionally biased region" description="Basic and acidic residues" evidence="8">
    <location>
        <begin position="329"/>
        <end position="341"/>
    </location>
</feature>